<organism evidence="3 4">
    <name type="scientific">Sinomonas flava</name>
    <dbReference type="NCBI Taxonomy" id="496857"/>
    <lineage>
        <taxon>Bacteria</taxon>
        <taxon>Bacillati</taxon>
        <taxon>Actinomycetota</taxon>
        <taxon>Actinomycetes</taxon>
        <taxon>Micrococcales</taxon>
        <taxon>Micrococcaceae</taxon>
        <taxon>Sinomonas</taxon>
    </lineage>
</organism>
<protein>
    <recommendedName>
        <fullName evidence="2">YCII-related domain-containing protein</fullName>
    </recommendedName>
</protein>
<dbReference type="Proteomes" id="UP001500432">
    <property type="component" value="Unassembled WGS sequence"/>
</dbReference>
<dbReference type="SUPFAM" id="SSF54909">
    <property type="entry name" value="Dimeric alpha+beta barrel"/>
    <property type="match status" value="1"/>
</dbReference>
<comment type="caution">
    <text evidence="3">The sequence shown here is derived from an EMBL/GenBank/DDBJ whole genome shotgun (WGS) entry which is preliminary data.</text>
</comment>
<dbReference type="InterPro" id="IPR005545">
    <property type="entry name" value="YCII"/>
</dbReference>
<evidence type="ECO:0000256" key="1">
    <source>
        <dbReference type="ARBA" id="ARBA00007689"/>
    </source>
</evidence>
<gene>
    <name evidence="3" type="ORF">GCM10009849_34890</name>
</gene>
<dbReference type="RefSeq" id="WP_344301104.1">
    <property type="nucleotide sequence ID" value="NZ_BAAAQW010000014.1"/>
</dbReference>
<dbReference type="InterPro" id="IPR011008">
    <property type="entry name" value="Dimeric_a/b-barrel"/>
</dbReference>
<accession>A0ABN3C2W1</accession>
<evidence type="ECO:0000259" key="2">
    <source>
        <dbReference type="Pfam" id="PF03795"/>
    </source>
</evidence>
<name>A0ABN3C2W1_9MICC</name>
<comment type="similarity">
    <text evidence="1">Belongs to the YciI family.</text>
</comment>
<evidence type="ECO:0000313" key="3">
    <source>
        <dbReference type="EMBL" id="GAA2203250.1"/>
    </source>
</evidence>
<dbReference type="EMBL" id="BAAAQW010000014">
    <property type="protein sequence ID" value="GAA2203250.1"/>
    <property type="molecule type" value="Genomic_DNA"/>
</dbReference>
<sequence>MESVVLYRVREGVDRARILEVYPRHQAYYQSFRAEGGGLVALGPFLTPDPTASSMGLFTSRQDAERFVAADPFVTEGLAEAHVLDWDPVRFEP</sequence>
<feature type="domain" description="YCII-related" evidence="2">
    <location>
        <begin position="5"/>
        <end position="86"/>
    </location>
</feature>
<proteinExistence type="inferred from homology"/>
<dbReference type="Gene3D" id="3.30.70.1060">
    <property type="entry name" value="Dimeric alpha+beta barrel"/>
    <property type="match status" value="1"/>
</dbReference>
<reference evidence="3 4" key="1">
    <citation type="journal article" date="2019" name="Int. J. Syst. Evol. Microbiol.">
        <title>The Global Catalogue of Microorganisms (GCM) 10K type strain sequencing project: providing services to taxonomists for standard genome sequencing and annotation.</title>
        <authorList>
            <consortium name="The Broad Institute Genomics Platform"/>
            <consortium name="The Broad Institute Genome Sequencing Center for Infectious Disease"/>
            <person name="Wu L."/>
            <person name="Ma J."/>
        </authorList>
    </citation>
    <scope>NUCLEOTIDE SEQUENCE [LARGE SCALE GENOMIC DNA]</scope>
    <source>
        <strain evidence="3 4">JCM 16034</strain>
    </source>
</reference>
<keyword evidence="4" id="KW-1185">Reference proteome</keyword>
<evidence type="ECO:0000313" key="4">
    <source>
        <dbReference type="Proteomes" id="UP001500432"/>
    </source>
</evidence>
<dbReference type="Pfam" id="PF03795">
    <property type="entry name" value="YCII"/>
    <property type="match status" value="1"/>
</dbReference>